<dbReference type="PANTHER" id="PTHR22889:SF0">
    <property type="entry name" value="WD REPEAT-CONTAINING PROTEIN 89"/>
    <property type="match status" value="1"/>
</dbReference>
<dbReference type="Proteomes" id="UP001208570">
    <property type="component" value="Unassembled WGS sequence"/>
</dbReference>
<dbReference type="SUPFAM" id="SSF50978">
    <property type="entry name" value="WD40 repeat-like"/>
    <property type="match status" value="1"/>
</dbReference>
<name>A0AAD9JL25_9ANNE</name>
<evidence type="ECO:0000256" key="3">
    <source>
        <dbReference type="ARBA" id="ARBA00022737"/>
    </source>
</evidence>
<keyword evidence="3" id="KW-0677">Repeat</keyword>
<dbReference type="InterPro" id="IPR001680">
    <property type="entry name" value="WD40_rpt"/>
</dbReference>
<evidence type="ECO:0000313" key="7">
    <source>
        <dbReference type="Proteomes" id="UP001208570"/>
    </source>
</evidence>
<dbReference type="Gene3D" id="2.130.10.10">
    <property type="entry name" value="YVTN repeat-like/Quinoprotein amine dehydrogenase"/>
    <property type="match status" value="1"/>
</dbReference>
<gene>
    <name evidence="6" type="ORF">LSH36_250g03073</name>
</gene>
<proteinExistence type="predicted"/>
<feature type="repeat" description="WD" evidence="4">
    <location>
        <begin position="116"/>
        <end position="148"/>
    </location>
</feature>
<dbReference type="InterPro" id="IPR039328">
    <property type="entry name" value="WDR89"/>
</dbReference>
<accession>A0AAD9JL25</accession>
<dbReference type="SMART" id="SM00320">
    <property type="entry name" value="WD40"/>
    <property type="match status" value="2"/>
</dbReference>
<evidence type="ECO:0000256" key="4">
    <source>
        <dbReference type="PROSITE-ProRule" id="PRU00221"/>
    </source>
</evidence>
<reference evidence="6" key="1">
    <citation type="journal article" date="2023" name="Mol. Biol. Evol.">
        <title>Third-Generation Sequencing Reveals the Adaptive Role of the Epigenome in Three Deep-Sea Polychaetes.</title>
        <authorList>
            <person name="Perez M."/>
            <person name="Aroh O."/>
            <person name="Sun Y."/>
            <person name="Lan Y."/>
            <person name="Juniper S.K."/>
            <person name="Young C.R."/>
            <person name="Angers B."/>
            <person name="Qian P.Y."/>
        </authorList>
    </citation>
    <scope>NUCLEOTIDE SEQUENCE</scope>
    <source>
        <strain evidence="6">P08H-3</strain>
    </source>
</reference>
<dbReference type="AlphaFoldDB" id="A0AAD9JL25"/>
<evidence type="ECO:0000256" key="2">
    <source>
        <dbReference type="ARBA" id="ARBA00022574"/>
    </source>
</evidence>
<evidence type="ECO:0000256" key="1">
    <source>
        <dbReference type="ARBA" id="ARBA00021125"/>
    </source>
</evidence>
<dbReference type="InterPro" id="IPR036322">
    <property type="entry name" value="WD40_repeat_dom_sf"/>
</dbReference>
<evidence type="ECO:0000313" key="6">
    <source>
        <dbReference type="EMBL" id="KAK2155071.1"/>
    </source>
</evidence>
<dbReference type="InterPro" id="IPR015943">
    <property type="entry name" value="WD40/YVTN_repeat-like_dom_sf"/>
</dbReference>
<comment type="caution">
    <text evidence="6">The sequence shown here is derived from an EMBL/GenBank/DDBJ whole genome shotgun (WGS) entry which is preliminary data.</text>
</comment>
<keyword evidence="7" id="KW-1185">Reference proteome</keyword>
<evidence type="ECO:0000256" key="5">
    <source>
        <dbReference type="SAM" id="MobiDB-lite"/>
    </source>
</evidence>
<dbReference type="EMBL" id="JAODUP010000250">
    <property type="protein sequence ID" value="KAK2155071.1"/>
    <property type="molecule type" value="Genomic_DNA"/>
</dbReference>
<dbReference type="PANTHER" id="PTHR22889">
    <property type="entry name" value="WD REPEAT-CONTAINING PROTEIN 89"/>
    <property type="match status" value="1"/>
</dbReference>
<dbReference type="PROSITE" id="PS50082">
    <property type="entry name" value="WD_REPEATS_2"/>
    <property type="match status" value="1"/>
</dbReference>
<keyword evidence="2 4" id="KW-0853">WD repeat</keyword>
<organism evidence="6 7">
    <name type="scientific">Paralvinella palmiformis</name>
    <dbReference type="NCBI Taxonomy" id="53620"/>
    <lineage>
        <taxon>Eukaryota</taxon>
        <taxon>Metazoa</taxon>
        <taxon>Spiralia</taxon>
        <taxon>Lophotrochozoa</taxon>
        <taxon>Annelida</taxon>
        <taxon>Polychaeta</taxon>
        <taxon>Sedentaria</taxon>
        <taxon>Canalipalpata</taxon>
        <taxon>Terebellida</taxon>
        <taxon>Terebelliformia</taxon>
        <taxon>Alvinellidae</taxon>
        <taxon>Paralvinella</taxon>
    </lineage>
</organism>
<feature type="region of interest" description="Disordered" evidence="5">
    <location>
        <begin position="295"/>
        <end position="315"/>
    </location>
</feature>
<sequence>MSSSVSRGQHLQASGMVITLGFYGPNVPLTELEMAWIILPKDSRCVYIKTQTGAIHDNHNYHASTTIRKGGVGVDYLVDCFQTSADDLYLLTGSFRGDMSVFSVTDDAVQPCFSLPKAHSGVIRCINWDEMTQSLVTGGEDSMLCLWKRELKHKNKRKAEMIYLCSPEVKDKTSFKRIYVAKSGTSSPTEICGHSNGTSSATEICGYKSGTSSATAICGHARVVRVRLRPSVAMQEWYEFGYGHLWPCKSGTSSATEMRFACAPGSVTIRNDYIMPRANSSSRYLHDTSYHFCTTTPPPLKNKTRKSSSLDGLPR</sequence>
<protein>
    <recommendedName>
        <fullName evidence="1">WD repeat-containing protein 89</fullName>
    </recommendedName>
</protein>